<accession>A0A9P9BUW7</accession>
<comment type="caution">
    <text evidence="2">The sequence shown here is derived from an EMBL/GenBank/DDBJ whole genome shotgun (WGS) entry which is preliminary data.</text>
</comment>
<proteinExistence type="predicted"/>
<gene>
    <name evidence="2" type="ORF">B0I36DRAFT_312781</name>
</gene>
<keyword evidence="3" id="KW-1185">Reference proteome</keyword>
<evidence type="ECO:0000313" key="3">
    <source>
        <dbReference type="Proteomes" id="UP000756346"/>
    </source>
</evidence>
<protein>
    <submittedName>
        <fullName evidence="2">Uncharacterized protein</fullName>
    </submittedName>
</protein>
<reference evidence="2" key="1">
    <citation type="journal article" date="2021" name="Nat. Commun.">
        <title>Genetic determinants of endophytism in the Arabidopsis root mycobiome.</title>
        <authorList>
            <person name="Mesny F."/>
            <person name="Miyauchi S."/>
            <person name="Thiergart T."/>
            <person name="Pickel B."/>
            <person name="Atanasova L."/>
            <person name="Karlsson M."/>
            <person name="Huettel B."/>
            <person name="Barry K.W."/>
            <person name="Haridas S."/>
            <person name="Chen C."/>
            <person name="Bauer D."/>
            <person name="Andreopoulos W."/>
            <person name="Pangilinan J."/>
            <person name="LaButti K."/>
            <person name="Riley R."/>
            <person name="Lipzen A."/>
            <person name="Clum A."/>
            <person name="Drula E."/>
            <person name="Henrissat B."/>
            <person name="Kohler A."/>
            <person name="Grigoriev I.V."/>
            <person name="Martin F.M."/>
            <person name="Hacquard S."/>
        </authorList>
    </citation>
    <scope>NUCLEOTIDE SEQUENCE</scope>
    <source>
        <strain evidence="2">MPI-CAGE-CH-0230</strain>
    </source>
</reference>
<organism evidence="2 3">
    <name type="scientific">Microdochium trichocladiopsis</name>
    <dbReference type="NCBI Taxonomy" id="1682393"/>
    <lineage>
        <taxon>Eukaryota</taxon>
        <taxon>Fungi</taxon>
        <taxon>Dikarya</taxon>
        <taxon>Ascomycota</taxon>
        <taxon>Pezizomycotina</taxon>
        <taxon>Sordariomycetes</taxon>
        <taxon>Xylariomycetidae</taxon>
        <taxon>Xylariales</taxon>
        <taxon>Microdochiaceae</taxon>
        <taxon>Microdochium</taxon>
    </lineage>
</organism>
<dbReference type="Proteomes" id="UP000756346">
    <property type="component" value="Unassembled WGS sequence"/>
</dbReference>
<dbReference type="EMBL" id="JAGTJQ010000001">
    <property type="protein sequence ID" value="KAH7041411.1"/>
    <property type="molecule type" value="Genomic_DNA"/>
</dbReference>
<evidence type="ECO:0000313" key="2">
    <source>
        <dbReference type="EMBL" id="KAH7041411.1"/>
    </source>
</evidence>
<dbReference type="RefSeq" id="XP_046019466.1">
    <property type="nucleotide sequence ID" value="XM_046152546.1"/>
</dbReference>
<name>A0A9P9BUW7_9PEZI</name>
<evidence type="ECO:0000256" key="1">
    <source>
        <dbReference type="SAM" id="MobiDB-lite"/>
    </source>
</evidence>
<sequence length="174" mass="18914">MQASWVWCSGKSSHCLRCSWWPTSPPLMLAGRVGPSLQEPIALISKQCASCCSNAGDRPAQYAGFLLHGTAITGDGSDGHLSSLPGQAVAGHRKAAREALILRTRPRAYKVYLDDSGVQEVSCTARPVVRNLITGWWDTARSYTMPSVNSCTGARPSQERKDLPLQCRGRPWDS</sequence>
<dbReference type="AlphaFoldDB" id="A0A9P9BUW7"/>
<dbReference type="GeneID" id="70182092"/>
<feature type="region of interest" description="Disordered" evidence="1">
    <location>
        <begin position="149"/>
        <end position="174"/>
    </location>
</feature>